<reference evidence="3" key="1">
    <citation type="submission" date="2025-08" db="UniProtKB">
        <authorList>
            <consortium name="RefSeq"/>
        </authorList>
    </citation>
    <scope>IDENTIFICATION</scope>
</reference>
<dbReference type="GeneID" id="101850634"/>
<evidence type="ECO:0000256" key="1">
    <source>
        <dbReference type="SAM" id="MobiDB-lite"/>
    </source>
</evidence>
<feature type="compositionally biased region" description="Basic residues" evidence="1">
    <location>
        <begin position="10"/>
        <end position="30"/>
    </location>
</feature>
<proteinExistence type="predicted"/>
<keyword evidence="2" id="KW-1185">Reference proteome</keyword>
<evidence type="ECO:0000313" key="3">
    <source>
        <dbReference type="RefSeq" id="XP_005093193.1"/>
    </source>
</evidence>
<dbReference type="Proteomes" id="UP000694888">
    <property type="component" value="Unplaced"/>
</dbReference>
<evidence type="ECO:0000313" key="2">
    <source>
        <dbReference type="Proteomes" id="UP000694888"/>
    </source>
</evidence>
<accession>A0ABM0JGJ6</accession>
<protein>
    <submittedName>
        <fullName evidence="3">Uncharacterized protein LOC101850634</fullName>
    </submittedName>
</protein>
<feature type="region of interest" description="Disordered" evidence="1">
    <location>
        <begin position="1"/>
        <end position="47"/>
    </location>
</feature>
<dbReference type="RefSeq" id="XP_005093193.1">
    <property type="nucleotide sequence ID" value="XM_005093136.3"/>
</dbReference>
<name>A0ABM0JGJ6_APLCA</name>
<organism evidence="2 3">
    <name type="scientific">Aplysia californica</name>
    <name type="common">California sea hare</name>
    <dbReference type="NCBI Taxonomy" id="6500"/>
    <lineage>
        <taxon>Eukaryota</taxon>
        <taxon>Metazoa</taxon>
        <taxon>Spiralia</taxon>
        <taxon>Lophotrochozoa</taxon>
        <taxon>Mollusca</taxon>
        <taxon>Gastropoda</taxon>
        <taxon>Heterobranchia</taxon>
        <taxon>Euthyneura</taxon>
        <taxon>Tectipleura</taxon>
        <taxon>Aplysiida</taxon>
        <taxon>Aplysioidea</taxon>
        <taxon>Aplysiidae</taxon>
        <taxon>Aplysia</taxon>
    </lineage>
</organism>
<sequence length="136" mass="14842">MPREDEKRRERSRSKGKGSRKSSHSKRSRSSSRGAIHKTMSASRTRASVHKLISGAPMNAVLGTAFGSGVAAKMLQGREYKTGQWTAVGEDSNPCKKELDDFVSLASNQLTEATTCVKAIEHLKKCVLTNPAYFGK</sequence>
<gene>
    <name evidence="3" type="primary">LOC101850634</name>
</gene>